<accession>A0A834WL68</accession>
<keyword evidence="1" id="KW-0812">Transmembrane</keyword>
<reference evidence="2" key="1">
    <citation type="submission" date="2020-09" db="EMBL/GenBank/DDBJ databases">
        <title>Genome-Enabled Discovery of Anthraquinone Biosynthesis in Senna tora.</title>
        <authorList>
            <person name="Kang S.-H."/>
            <person name="Pandey R.P."/>
            <person name="Lee C.-M."/>
            <person name="Sim J.-S."/>
            <person name="Jeong J.-T."/>
            <person name="Choi B.-S."/>
            <person name="Jung M."/>
            <person name="Ginzburg D."/>
            <person name="Zhao K."/>
            <person name="Won S.Y."/>
            <person name="Oh T.-J."/>
            <person name="Yu Y."/>
            <person name="Kim N.-H."/>
            <person name="Lee O.R."/>
            <person name="Lee T.-H."/>
            <person name="Bashyal P."/>
            <person name="Kim T.-S."/>
            <person name="Lee W.-H."/>
            <person name="Kawkins C."/>
            <person name="Kim C.-K."/>
            <person name="Kim J.S."/>
            <person name="Ahn B.O."/>
            <person name="Rhee S.Y."/>
            <person name="Sohng J.K."/>
        </authorList>
    </citation>
    <scope>NUCLEOTIDE SEQUENCE</scope>
    <source>
        <tissue evidence="2">Leaf</tissue>
    </source>
</reference>
<dbReference type="EMBL" id="JAAIUW010000006">
    <property type="protein sequence ID" value="KAF7827390.1"/>
    <property type="molecule type" value="Genomic_DNA"/>
</dbReference>
<protein>
    <submittedName>
        <fullName evidence="2">Uncharacterized protein</fullName>
    </submittedName>
</protein>
<proteinExistence type="predicted"/>
<keyword evidence="3" id="KW-1185">Reference proteome</keyword>
<evidence type="ECO:0000313" key="3">
    <source>
        <dbReference type="Proteomes" id="UP000634136"/>
    </source>
</evidence>
<dbReference type="AlphaFoldDB" id="A0A834WL68"/>
<sequence>MFKSKGGIVVFGIAIIMICMCFCMEVTEANINEFDATTKCGVKSANPNYVGSYHTHEECMAEEDDLFDDIDDTFKIIGNVAVSF</sequence>
<evidence type="ECO:0000313" key="2">
    <source>
        <dbReference type="EMBL" id="KAF7827390.1"/>
    </source>
</evidence>
<name>A0A834WL68_9FABA</name>
<organism evidence="2 3">
    <name type="scientific">Senna tora</name>
    <dbReference type="NCBI Taxonomy" id="362788"/>
    <lineage>
        <taxon>Eukaryota</taxon>
        <taxon>Viridiplantae</taxon>
        <taxon>Streptophyta</taxon>
        <taxon>Embryophyta</taxon>
        <taxon>Tracheophyta</taxon>
        <taxon>Spermatophyta</taxon>
        <taxon>Magnoliopsida</taxon>
        <taxon>eudicotyledons</taxon>
        <taxon>Gunneridae</taxon>
        <taxon>Pentapetalae</taxon>
        <taxon>rosids</taxon>
        <taxon>fabids</taxon>
        <taxon>Fabales</taxon>
        <taxon>Fabaceae</taxon>
        <taxon>Caesalpinioideae</taxon>
        <taxon>Cassia clade</taxon>
        <taxon>Senna</taxon>
    </lineage>
</organism>
<evidence type="ECO:0000256" key="1">
    <source>
        <dbReference type="SAM" id="Phobius"/>
    </source>
</evidence>
<keyword evidence="1" id="KW-1133">Transmembrane helix</keyword>
<comment type="caution">
    <text evidence="2">The sequence shown here is derived from an EMBL/GenBank/DDBJ whole genome shotgun (WGS) entry which is preliminary data.</text>
</comment>
<feature type="transmembrane region" description="Helical" evidence="1">
    <location>
        <begin position="6"/>
        <end position="24"/>
    </location>
</feature>
<keyword evidence="1" id="KW-0472">Membrane</keyword>
<gene>
    <name evidence="2" type="ORF">G2W53_018554</name>
</gene>
<dbReference type="Proteomes" id="UP000634136">
    <property type="component" value="Unassembled WGS sequence"/>
</dbReference>